<dbReference type="CDD" id="cd00609">
    <property type="entry name" value="AAT_like"/>
    <property type="match status" value="1"/>
</dbReference>
<keyword evidence="2" id="KW-0663">Pyridoxal phosphate</keyword>
<evidence type="ECO:0000256" key="2">
    <source>
        <dbReference type="ARBA" id="ARBA00022898"/>
    </source>
</evidence>
<sequence>SINLGLAENWLIQDELAAYLKENFTIDPLYHLTYGQGAAASPKLREALATYFNEYFDPFTPVNKGEIIVASGVTSLIDSIAWNTCSDNEGIIIPQPLYNGFPTDIHFRGHAKFINASFVWADRGYSLDDVFDPVMIRKSLDRAWADHQKQNITMRAVMIANPHNPLGRCYSEEALKAIASFCGEHKIHFISDEIYANSVFENKNATNATTFTSVLSLNLNSTIDPDLVHVMYGMSKDFGASGLRLGALHSRNEEMIKAAFGVNLFSWPSYLAQDMWARLLEDKTATKDFLKKNSDRLATSYEHVTKWLDDLKIEYYHGGNAGLFIWVRILREESTVTPAQLIDECRKRGVNIGDGQNFLPEGSTGWFRITFSYPRSMLELGLRRLEETLAALNLV</sequence>
<dbReference type="OrthoDB" id="7042322at2759"/>
<organism evidence="4 5">
    <name type="scientific">Aspergillus versicolor CBS 583.65</name>
    <dbReference type="NCBI Taxonomy" id="1036611"/>
    <lineage>
        <taxon>Eukaryota</taxon>
        <taxon>Fungi</taxon>
        <taxon>Dikarya</taxon>
        <taxon>Ascomycota</taxon>
        <taxon>Pezizomycotina</taxon>
        <taxon>Eurotiomycetes</taxon>
        <taxon>Eurotiomycetidae</taxon>
        <taxon>Eurotiales</taxon>
        <taxon>Aspergillaceae</taxon>
        <taxon>Aspergillus</taxon>
        <taxon>Aspergillus subgen. Nidulantes</taxon>
    </lineage>
</organism>
<dbReference type="GeneID" id="63734025"/>
<dbReference type="Gene3D" id="3.90.1150.10">
    <property type="entry name" value="Aspartate Aminotransferase, domain 1"/>
    <property type="match status" value="1"/>
</dbReference>
<dbReference type="SUPFAM" id="SSF53383">
    <property type="entry name" value="PLP-dependent transferases"/>
    <property type="match status" value="1"/>
</dbReference>
<feature type="non-terminal residue" evidence="4">
    <location>
        <position position="1"/>
    </location>
</feature>
<dbReference type="PANTHER" id="PTHR43795">
    <property type="entry name" value="BIFUNCTIONAL ASPARTATE AMINOTRANSFERASE AND GLUTAMATE/ASPARTATE-PREPHENATE AMINOTRANSFERASE-RELATED"/>
    <property type="match status" value="1"/>
</dbReference>
<dbReference type="InterPro" id="IPR004839">
    <property type="entry name" value="Aminotransferase_I/II_large"/>
</dbReference>
<comment type="similarity">
    <text evidence="1">Belongs to the class-I pyridoxal-phosphate-dependent aminotransferase family.</text>
</comment>
<evidence type="ECO:0000256" key="1">
    <source>
        <dbReference type="ARBA" id="ARBA00007441"/>
    </source>
</evidence>
<dbReference type="PRINTS" id="PR00753">
    <property type="entry name" value="ACCSYNTHASE"/>
</dbReference>
<accession>A0A1L9PR45</accession>
<dbReference type="PROSITE" id="PS00105">
    <property type="entry name" value="AA_TRANSFER_CLASS_1"/>
    <property type="match status" value="1"/>
</dbReference>
<dbReference type="STRING" id="1036611.A0A1L9PR45"/>
<dbReference type="Pfam" id="PF00155">
    <property type="entry name" value="Aminotran_1_2"/>
    <property type="match status" value="1"/>
</dbReference>
<dbReference type="InterPro" id="IPR015424">
    <property type="entry name" value="PyrdxlP-dep_Trfase"/>
</dbReference>
<dbReference type="Proteomes" id="UP000184073">
    <property type="component" value="Unassembled WGS sequence"/>
</dbReference>
<feature type="domain" description="Aminotransferase class I/classII large" evidence="3">
    <location>
        <begin position="41"/>
        <end position="384"/>
    </location>
</feature>
<dbReference type="PANTHER" id="PTHR43795:SF39">
    <property type="entry name" value="AMINOTRANSFERASE CLASS I_CLASSII DOMAIN-CONTAINING PROTEIN"/>
    <property type="match status" value="1"/>
</dbReference>
<dbReference type="GO" id="GO:0030170">
    <property type="term" value="F:pyridoxal phosphate binding"/>
    <property type="evidence" value="ECO:0007669"/>
    <property type="project" value="InterPro"/>
</dbReference>
<dbReference type="VEuPathDB" id="FungiDB:ASPVEDRAFT_891112"/>
<dbReference type="GO" id="GO:0008483">
    <property type="term" value="F:transaminase activity"/>
    <property type="evidence" value="ECO:0007669"/>
    <property type="project" value="TreeGrafter"/>
</dbReference>
<dbReference type="Gene3D" id="3.40.640.10">
    <property type="entry name" value="Type I PLP-dependent aspartate aminotransferase-like (Major domain)"/>
    <property type="match status" value="1"/>
</dbReference>
<protein>
    <recommendedName>
        <fullName evidence="3">Aminotransferase class I/classII large domain-containing protein</fullName>
    </recommendedName>
</protein>
<reference evidence="5" key="1">
    <citation type="journal article" date="2017" name="Genome Biol.">
        <title>Comparative genomics reveals high biological diversity and specific adaptations in the industrially and medically important fungal genus Aspergillus.</title>
        <authorList>
            <person name="de Vries R.P."/>
            <person name="Riley R."/>
            <person name="Wiebenga A."/>
            <person name="Aguilar-Osorio G."/>
            <person name="Amillis S."/>
            <person name="Uchima C.A."/>
            <person name="Anderluh G."/>
            <person name="Asadollahi M."/>
            <person name="Askin M."/>
            <person name="Barry K."/>
            <person name="Battaglia E."/>
            <person name="Bayram O."/>
            <person name="Benocci T."/>
            <person name="Braus-Stromeyer S.A."/>
            <person name="Caldana C."/>
            <person name="Canovas D."/>
            <person name="Cerqueira G.C."/>
            <person name="Chen F."/>
            <person name="Chen W."/>
            <person name="Choi C."/>
            <person name="Clum A."/>
            <person name="Dos Santos R.A."/>
            <person name="Damasio A.R."/>
            <person name="Diallinas G."/>
            <person name="Emri T."/>
            <person name="Fekete E."/>
            <person name="Flipphi M."/>
            <person name="Freyberg S."/>
            <person name="Gallo A."/>
            <person name="Gournas C."/>
            <person name="Habgood R."/>
            <person name="Hainaut M."/>
            <person name="Harispe M.L."/>
            <person name="Henrissat B."/>
            <person name="Hilden K.S."/>
            <person name="Hope R."/>
            <person name="Hossain A."/>
            <person name="Karabika E."/>
            <person name="Karaffa L."/>
            <person name="Karanyi Z."/>
            <person name="Krasevec N."/>
            <person name="Kuo A."/>
            <person name="Kusch H."/>
            <person name="LaButti K."/>
            <person name="Lagendijk E.L."/>
            <person name="Lapidus A."/>
            <person name="Levasseur A."/>
            <person name="Lindquist E."/>
            <person name="Lipzen A."/>
            <person name="Logrieco A.F."/>
            <person name="MacCabe A."/>
            <person name="Maekelae M.R."/>
            <person name="Malavazi I."/>
            <person name="Melin P."/>
            <person name="Meyer V."/>
            <person name="Mielnichuk N."/>
            <person name="Miskei M."/>
            <person name="Molnar A.P."/>
            <person name="Mule G."/>
            <person name="Ngan C.Y."/>
            <person name="Orejas M."/>
            <person name="Orosz E."/>
            <person name="Ouedraogo J.P."/>
            <person name="Overkamp K.M."/>
            <person name="Park H.-S."/>
            <person name="Perrone G."/>
            <person name="Piumi F."/>
            <person name="Punt P.J."/>
            <person name="Ram A.F."/>
            <person name="Ramon A."/>
            <person name="Rauscher S."/>
            <person name="Record E."/>
            <person name="Riano-Pachon D.M."/>
            <person name="Robert V."/>
            <person name="Roehrig J."/>
            <person name="Ruller R."/>
            <person name="Salamov A."/>
            <person name="Salih N.S."/>
            <person name="Samson R.A."/>
            <person name="Sandor E."/>
            <person name="Sanguinetti M."/>
            <person name="Schuetze T."/>
            <person name="Sepcic K."/>
            <person name="Shelest E."/>
            <person name="Sherlock G."/>
            <person name="Sophianopoulou V."/>
            <person name="Squina F.M."/>
            <person name="Sun H."/>
            <person name="Susca A."/>
            <person name="Todd R.B."/>
            <person name="Tsang A."/>
            <person name="Unkles S.E."/>
            <person name="van de Wiele N."/>
            <person name="van Rossen-Uffink D."/>
            <person name="Oliveira J.V."/>
            <person name="Vesth T.C."/>
            <person name="Visser J."/>
            <person name="Yu J.-H."/>
            <person name="Zhou M."/>
            <person name="Andersen M.R."/>
            <person name="Archer D.B."/>
            <person name="Baker S.E."/>
            <person name="Benoit I."/>
            <person name="Brakhage A.A."/>
            <person name="Braus G.H."/>
            <person name="Fischer R."/>
            <person name="Frisvad J.C."/>
            <person name="Goldman G.H."/>
            <person name="Houbraken J."/>
            <person name="Oakley B."/>
            <person name="Pocsi I."/>
            <person name="Scazzocchio C."/>
            <person name="Seiboth B."/>
            <person name="vanKuyk P.A."/>
            <person name="Wortman J."/>
            <person name="Dyer P.S."/>
            <person name="Grigoriev I.V."/>
        </authorList>
    </citation>
    <scope>NUCLEOTIDE SEQUENCE [LARGE SCALE GENOMIC DNA]</scope>
    <source>
        <strain evidence="5">CBS 583.65</strain>
    </source>
</reference>
<dbReference type="InterPro" id="IPR050478">
    <property type="entry name" value="Ethylene_sulfur-biosynth"/>
</dbReference>
<keyword evidence="5" id="KW-1185">Reference proteome</keyword>
<dbReference type="AlphaFoldDB" id="A0A1L9PR45"/>
<evidence type="ECO:0000313" key="4">
    <source>
        <dbReference type="EMBL" id="OJJ03916.1"/>
    </source>
</evidence>
<dbReference type="GO" id="GO:0006520">
    <property type="term" value="P:amino acid metabolic process"/>
    <property type="evidence" value="ECO:0007669"/>
    <property type="project" value="TreeGrafter"/>
</dbReference>
<dbReference type="InterPro" id="IPR004838">
    <property type="entry name" value="NHTrfase_class1_PyrdxlP-BS"/>
</dbReference>
<evidence type="ECO:0000313" key="5">
    <source>
        <dbReference type="Proteomes" id="UP000184073"/>
    </source>
</evidence>
<evidence type="ECO:0000259" key="3">
    <source>
        <dbReference type="Pfam" id="PF00155"/>
    </source>
</evidence>
<dbReference type="InterPro" id="IPR015422">
    <property type="entry name" value="PyrdxlP-dep_Trfase_small"/>
</dbReference>
<name>A0A1L9PR45_ASPVE</name>
<proteinExistence type="inferred from homology"/>
<dbReference type="EMBL" id="KV878131">
    <property type="protein sequence ID" value="OJJ03916.1"/>
    <property type="molecule type" value="Genomic_DNA"/>
</dbReference>
<dbReference type="RefSeq" id="XP_040669678.1">
    <property type="nucleotide sequence ID" value="XM_040818514.1"/>
</dbReference>
<dbReference type="InterPro" id="IPR015421">
    <property type="entry name" value="PyrdxlP-dep_Trfase_major"/>
</dbReference>
<gene>
    <name evidence="4" type="ORF">ASPVEDRAFT_891112</name>
</gene>